<keyword evidence="1" id="KW-0805">Transcription regulation</keyword>
<dbReference type="EMBL" id="JACHLI010000001">
    <property type="protein sequence ID" value="MBB4861445.1"/>
    <property type="molecule type" value="Genomic_DNA"/>
</dbReference>
<dbReference type="RefSeq" id="WP_184585709.1">
    <property type="nucleotide sequence ID" value="NZ_JACHLI010000001.1"/>
</dbReference>
<comment type="caution">
    <text evidence="3">The sequence shown here is derived from an EMBL/GenBank/DDBJ whole genome shotgun (WGS) entry which is preliminary data.</text>
</comment>
<gene>
    <name evidence="3" type="ORF">HNP46_000256</name>
</gene>
<dbReference type="Proteomes" id="UP000566995">
    <property type="component" value="Unassembled WGS sequence"/>
</dbReference>
<dbReference type="Gene3D" id="1.10.10.2690">
    <property type="match status" value="1"/>
</dbReference>
<evidence type="ECO:0000313" key="4">
    <source>
        <dbReference type="Proteomes" id="UP000566995"/>
    </source>
</evidence>
<evidence type="ECO:0000256" key="2">
    <source>
        <dbReference type="ARBA" id="ARBA00023163"/>
    </source>
</evidence>
<accession>A0A7W7KEM3</accession>
<dbReference type="GO" id="GO:0006355">
    <property type="term" value="P:regulation of DNA-templated transcription"/>
    <property type="evidence" value="ECO:0007669"/>
    <property type="project" value="InterPro"/>
</dbReference>
<dbReference type="AlphaFoldDB" id="A0A7W7KEM3"/>
<keyword evidence="2" id="KW-0804">Transcription</keyword>
<evidence type="ECO:0000313" key="3">
    <source>
        <dbReference type="EMBL" id="MBB4861445.1"/>
    </source>
</evidence>
<dbReference type="InterPro" id="IPR004356">
    <property type="entry name" value="Adhesin_operon_reg_prot"/>
</dbReference>
<protein>
    <submittedName>
        <fullName evidence="3">Uncharacterized protein</fullName>
    </submittedName>
</protein>
<sequence length="97" mass="11159">MAKRTKGEIPDEHLISHGNITPEHLNALIDRCKITKEEAKQALRRHFIDGISKAEACREAGLPNNHFWRDERQLNQLNHTVLELLPYYSASKTKDDA</sequence>
<reference evidence="3 4" key="1">
    <citation type="submission" date="2020-08" db="EMBL/GenBank/DDBJ databases">
        <title>Functional genomics of gut bacteria from endangered species of beetles.</title>
        <authorList>
            <person name="Carlos-Shanley C."/>
        </authorList>
    </citation>
    <scope>NUCLEOTIDE SEQUENCE [LARGE SCALE GENOMIC DNA]</scope>
    <source>
        <strain evidence="3 4">S00179</strain>
    </source>
</reference>
<dbReference type="InterPro" id="IPR053721">
    <property type="entry name" value="Fimbrial_Adhesin_Reg"/>
</dbReference>
<name>A0A7W7KEM3_PSENT</name>
<evidence type="ECO:0000256" key="1">
    <source>
        <dbReference type="ARBA" id="ARBA00023015"/>
    </source>
</evidence>
<organism evidence="3 4">
    <name type="scientific">Pseudomonas nitroreducens</name>
    <dbReference type="NCBI Taxonomy" id="46680"/>
    <lineage>
        <taxon>Bacteria</taxon>
        <taxon>Pseudomonadati</taxon>
        <taxon>Pseudomonadota</taxon>
        <taxon>Gammaproteobacteria</taxon>
        <taxon>Pseudomonadales</taxon>
        <taxon>Pseudomonadaceae</taxon>
        <taxon>Pseudomonas</taxon>
    </lineage>
</organism>
<dbReference type="Pfam" id="PF03333">
    <property type="entry name" value="PapB"/>
    <property type="match status" value="1"/>
</dbReference>
<proteinExistence type="predicted"/>